<name>A0A7R9I7E8_9NEOP</name>
<reference evidence="1" key="1">
    <citation type="submission" date="2020-11" db="EMBL/GenBank/DDBJ databases">
        <authorList>
            <person name="Tran Van P."/>
        </authorList>
    </citation>
    <scope>NUCLEOTIDE SEQUENCE</scope>
</reference>
<proteinExistence type="predicted"/>
<evidence type="ECO:0000313" key="1">
    <source>
        <dbReference type="EMBL" id="CAD7450439.1"/>
    </source>
</evidence>
<protein>
    <submittedName>
        <fullName evidence="1">Uncharacterized protein</fullName>
    </submittedName>
</protein>
<dbReference type="AlphaFoldDB" id="A0A7R9I7E8"/>
<organism evidence="1">
    <name type="scientific">Timema bartmani</name>
    <dbReference type="NCBI Taxonomy" id="61472"/>
    <lineage>
        <taxon>Eukaryota</taxon>
        <taxon>Metazoa</taxon>
        <taxon>Ecdysozoa</taxon>
        <taxon>Arthropoda</taxon>
        <taxon>Hexapoda</taxon>
        <taxon>Insecta</taxon>
        <taxon>Pterygota</taxon>
        <taxon>Neoptera</taxon>
        <taxon>Polyneoptera</taxon>
        <taxon>Phasmatodea</taxon>
        <taxon>Timematodea</taxon>
        <taxon>Timematoidea</taxon>
        <taxon>Timematidae</taxon>
        <taxon>Timema</taxon>
    </lineage>
</organism>
<dbReference type="EMBL" id="OD575436">
    <property type="protein sequence ID" value="CAD7450439.1"/>
    <property type="molecule type" value="Genomic_DNA"/>
</dbReference>
<accession>A0A7R9I7E8</accession>
<sequence length="79" mass="8258">MKLRNKSTYIWRSIRVVKSLTPGIIVCSRSSPGVRAGEAIATEAMRSLPRGAGDQGRGADSQIVASSCAEQAAVQQLGG</sequence>
<gene>
    <name evidence="1" type="ORF">TBIB3V08_LOCUS12709</name>
</gene>